<dbReference type="InterPro" id="IPR039447">
    <property type="entry name" value="UreH-like_TM_dom"/>
</dbReference>
<keyword evidence="4" id="KW-1185">Reference proteome</keyword>
<dbReference type="RefSeq" id="WP_250199530.1">
    <property type="nucleotide sequence ID" value="NZ_CP097636.1"/>
</dbReference>
<dbReference type="EMBL" id="CP097636">
    <property type="protein sequence ID" value="URI11334.1"/>
    <property type="molecule type" value="Genomic_DNA"/>
</dbReference>
<evidence type="ECO:0000313" key="4">
    <source>
        <dbReference type="Proteomes" id="UP001056201"/>
    </source>
</evidence>
<reference evidence="3" key="1">
    <citation type="submission" date="2022-05" db="EMBL/GenBank/DDBJ databases">
        <title>An RpoN-dependent PEP-CTERM gene is involved in floc formation of an Aquincola tertiaricarbonis strain.</title>
        <authorList>
            <person name="Qiu D."/>
            <person name="Xia M."/>
        </authorList>
    </citation>
    <scope>NUCLEOTIDE SEQUENCE</scope>
    <source>
        <strain evidence="3">RN12</strain>
    </source>
</reference>
<feature type="transmembrane region" description="Helical" evidence="1">
    <location>
        <begin position="203"/>
        <end position="229"/>
    </location>
</feature>
<gene>
    <name evidence="3" type="ORF">MW290_20515</name>
</gene>
<feature type="domain" description="Urease accessory protein UreH-like transmembrane" evidence="2">
    <location>
        <begin position="10"/>
        <end position="184"/>
    </location>
</feature>
<sequence>MALGALLAGALALGLASSPHCGLMCGSVCAAIARHGRGDAVALHAGRLASYAAAGAVAAASMAALGRWAQLAPMLQPLWSALHAALLVWGLWLLFSGRLPALRASLSNTTPDGWQRVRGPVRSAGIGLAWIALPCGMLQSALLLAALGNGPAEGAVVMAAFWLGAGPVLWLAPSLWGRLAGSARGAEAGAGAARLAQGWPVRLAGATVVVSSGWVLAGGLISGAAAWCFS</sequence>
<feature type="transmembrane region" description="Helical" evidence="1">
    <location>
        <begin position="78"/>
        <end position="95"/>
    </location>
</feature>
<evidence type="ECO:0000256" key="1">
    <source>
        <dbReference type="SAM" id="Phobius"/>
    </source>
</evidence>
<protein>
    <submittedName>
        <fullName evidence="3">Sulfite exporter TauE/SafE family protein</fullName>
    </submittedName>
</protein>
<accession>A0ABY4SFR8</accession>
<organism evidence="3 4">
    <name type="scientific">Aquincola tertiaricarbonis</name>
    <dbReference type="NCBI Taxonomy" id="391953"/>
    <lineage>
        <taxon>Bacteria</taxon>
        <taxon>Pseudomonadati</taxon>
        <taxon>Pseudomonadota</taxon>
        <taxon>Betaproteobacteria</taxon>
        <taxon>Burkholderiales</taxon>
        <taxon>Sphaerotilaceae</taxon>
        <taxon>Aquincola</taxon>
    </lineage>
</organism>
<proteinExistence type="predicted"/>
<keyword evidence="1" id="KW-0472">Membrane</keyword>
<dbReference type="Pfam" id="PF13386">
    <property type="entry name" value="DsbD_2"/>
    <property type="match status" value="1"/>
</dbReference>
<keyword evidence="1" id="KW-0812">Transmembrane</keyword>
<name>A0ABY4SFR8_AQUTE</name>
<feature type="transmembrane region" description="Helical" evidence="1">
    <location>
        <begin position="124"/>
        <end position="147"/>
    </location>
</feature>
<dbReference type="PANTHER" id="PTHR42208:SF1">
    <property type="entry name" value="HEAVY METAL TRANSPORTER"/>
    <property type="match status" value="1"/>
</dbReference>
<feature type="transmembrane region" description="Helical" evidence="1">
    <location>
        <begin position="154"/>
        <end position="172"/>
    </location>
</feature>
<dbReference type="Proteomes" id="UP001056201">
    <property type="component" value="Chromosome 2"/>
</dbReference>
<dbReference type="PANTHER" id="PTHR42208">
    <property type="entry name" value="HEAVY METAL TRANSPORTER-RELATED"/>
    <property type="match status" value="1"/>
</dbReference>
<feature type="transmembrane region" description="Helical" evidence="1">
    <location>
        <begin position="49"/>
        <end position="66"/>
    </location>
</feature>
<evidence type="ECO:0000313" key="3">
    <source>
        <dbReference type="EMBL" id="URI11334.1"/>
    </source>
</evidence>
<keyword evidence="1" id="KW-1133">Transmembrane helix</keyword>
<evidence type="ECO:0000259" key="2">
    <source>
        <dbReference type="Pfam" id="PF13386"/>
    </source>
</evidence>